<feature type="compositionally biased region" description="Low complexity" evidence="22">
    <location>
        <begin position="976"/>
        <end position="988"/>
    </location>
</feature>
<evidence type="ECO:0000256" key="18">
    <source>
        <dbReference type="ARBA" id="ARBA00043668"/>
    </source>
</evidence>
<dbReference type="FunFam" id="3.30.890.10:FF:000012">
    <property type="entry name" value="Methyl-CpG-binding domain-containing protein 1"/>
    <property type="match status" value="1"/>
</dbReference>
<dbReference type="PROSITE" id="PS51050">
    <property type="entry name" value="ZF_CW"/>
    <property type="match status" value="1"/>
</dbReference>
<comment type="catalytic activity">
    <reaction evidence="20">
        <text>1D-myo-inositol hexakisphosphate + H2O = 1D-myo-inositol 1,2,4,5,6-pentakisphosphate + phosphate</text>
        <dbReference type="Rhea" id="RHEA:16989"/>
        <dbReference type="ChEBI" id="CHEBI:15377"/>
        <dbReference type="ChEBI" id="CHEBI:43474"/>
        <dbReference type="ChEBI" id="CHEBI:57798"/>
        <dbReference type="ChEBI" id="CHEBI:58130"/>
        <dbReference type="EC" id="3.1.3.62"/>
    </reaction>
    <physiologicalReaction direction="left-to-right" evidence="20">
        <dbReference type="Rhea" id="RHEA:16990"/>
    </physiologicalReaction>
</comment>
<dbReference type="EC" id="3.1.3.62" evidence="5"/>
<evidence type="ECO:0000256" key="15">
    <source>
        <dbReference type="ARBA" id="ARBA00023163"/>
    </source>
</evidence>
<feature type="compositionally biased region" description="Basic residues" evidence="22">
    <location>
        <begin position="908"/>
        <end position="920"/>
    </location>
</feature>
<evidence type="ECO:0000256" key="6">
    <source>
        <dbReference type="ARBA" id="ARBA00018097"/>
    </source>
</evidence>
<evidence type="ECO:0000256" key="11">
    <source>
        <dbReference type="ARBA" id="ARBA00022833"/>
    </source>
</evidence>
<feature type="compositionally biased region" description="Basic residues" evidence="22">
    <location>
        <begin position="865"/>
        <end position="879"/>
    </location>
</feature>
<evidence type="ECO:0000256" key="14">
    <source>
        <dbReference type="ARBA" id="ARBA00023136"/>
    </source>
</evidence>
<evidence type="ECO:0000256" key="8">
    <source>
        <dbReference type="ARBA" id="ARBA00022729"/>
    </source>
</evidence>
<dbReference type="GO" id="GO:0008270">
    <property type="term" value="F:zinc ion binding"/>
    <property type="evidence" value="ECO:0007669"/>
    <property type="project" value="UniProtKB-KW"/>
</dbReference>
<dbReference type="PROSITE" id="PS50982">
    <property type="entry name" value="MBD"/>
    <property type="match status" value="1"/>
</dbReference>
<keyword evidence="7" id="KW-0479">Metal-binding</keyword>
<keyword evidence="27" id="KW-1185">Reference proteome</keyword>
<dbReference type="Gene3D" id="3.30.890.10">
    <property type="entry name" value="Methyl-cpg-binding Protein 2, Chain A"/>
    <property type="match status" value="1"/>
</dbReference>
<reference evidence="26" key="1">
    <citation type="submission" date="2021-03" db="EMBL/GenBank/DDBJ databases">
        <authorList>
            <person name="Li Z."/>
            <person name="Yang C."/>
        </authorList>
    </citation>
    <scope>NUCLEOTIDE SEQUENCE</scope>
    <source>
        <strain evidence="26">Dzin_1.0</strain>
        <tissue evidence="26">Leaf</tissue>
    </source>
</reference>
<dbReference type="InterPro" id="IPR029033">
    <property type="entry name" value="His_PPase_superfam"/>
</dbReference>
<evidence type="ECO:0000259" key="25">
    <source>
        <dbReference type="PROSITE" id="PS51050"/>
    </source>
</evidence>
<keyword evidence="14" id="KW-0472">Membrane</keyword>
<dbReference type="FunFam" id="3.40.50.1240:FF:000017">
    <property type="entry name" value="Histidine acid phosphatase family protein"/>
    <property type="match status" value="1"/>
</dbReference>
<evidence type="ECO:0000256" key="4">
    <source>
        <dbReference type="ARBA" id="ARBA00012976"/>
    </source>
</evidence>
<gene>
    <name evidence="26" type="ORF">J5N97_021560</name>
</gene>
<feature type="chain" id="PRO_5038562375" description="Multiple inositol polyphosphate phosphatase 1" evidence="23">
    <location>
        <begin position="25"/>
        <end position="1065"/>
    </location>
</feature>
<reference evidence="26" key="2">
    <citation type="journal article" date="2022" name="Hortic Res">
        <title>The genome of Dioscorea zingiberensis sheds light on the biosynthesis, origin and evolution of the medicinally important diosgenin saponins.</title>
        <authorList>
            <person name="Li Y."/>
            <person name="Tan C."/>
            <person name="Li Z."/>
            <person name="Guo J."/>
            <person name="Li S."/>
            <person name="Chen X."/>
            <person name="Wang C."/>
            <person name="Dai X."/>
            <person name="Yang H."/>
            <person name="Song W."/>
            <person name="Hou L."/>
            <person name="Xu J."/>
            <person name="Tong Z."/>
            <person name="Xu A."/>
            <person name="Yuan X."/>
            <person name="Wang W."/>
            <person name="Yang Q."/>
            <person name="Chen L."/>
            <person name="Sun Z."/>
            <person name="Wang K."/>
            <person name="Pan B."/>
            <person name="Chen J."/>
            <person name="Bao Y."/>
            <person name="Liu F."/>
            <person name="Qi X."/>
            <person name="Gang D.R."/>
            <person name="Wen J."/>
            <person name="Li J."/>
        </authorList>
    </citation>
    <scope>NUCLEOTIDE SEQUENCE</scope>
    <source>
        <strain evidence="26">Dzin_1.0</strain>
    </source>
</reference>
<keyword evidence="13" id="KW-0238">DNA-binding</keyword>
<comment type="caution">
    <text evidence="26">The sequence shown here is derived from an EMBL/GenBank/DDBJ whole genome shotgun (WGS) entry which is preliminary data.</text>
</comment>
<evidence type="ECO:0000256" key="2">
    <source>
        <dbReference type="ARBA" id="ARBA00004370"/>
    </source>
</evidence>
<dbReference type="GO" id="GO:0016020">
    <property type="term" value="C:membrane"/>
    <property type="evidence" value="ECO:0007669"/>
    <property type="project" value="UniProtKB-SubCell"/>
</dbReference>
<dbReference type="Pfam" id="PF01429">
    <property type="entry name" value="MBD"/>
    <property type="match status" value="1"/>
</dbReference>
<evidence type="ECO:0000256" key="17">
    <source>
        <dbReference type="ARBA" id="ARBA00031642"/>
    </source>
</evidence>
<keyword evidence="10" id="KW-0378">Hydrolase</keyword>
<proteinExistence type="inferred from homology"/>
<evidence type="ECO:0000256" key="1">
    <source>
        <dbReference type="ARBA" id="ARBA00004123"/>
    </source>
</evidence>
<evidence type="ECO:0000256" key="22">
    <source>
        <dbReference type="SAM" id="MobiDB-lite"/>
    </source>
</evidence>
<feature type="region of interest" description="Disordered" evidence="22">
    <location>
        <begin position="503"/>
        <end position="535"/>
    </location>
</feature>
<dbReference type="Pfam" id="PF00328">
    <property type="entry name" value="His_Phos_2"/>
    <property type="match status" value="1"/>
</dbReference>
<dbReference type="Gene3D" id="3.40.50.1240">
    <property type="entry name" value="Phosphoglycerate mutase-like"/>
    <property type="match status" value="1"/>
</dbReference>
<dbReference type="SUPFAM" id="SSF53254">
    <property type="entry name" value="Phosphoglycerate mutase-like"/>
    <property type="match status" value="1"/>
</dbReference>
<sequence length="1065" mass="118778">MAMSYPTTILLAIFVLFLLRAVSGDEGFDIRQHLSTVTRYDAAKNANLGVHVSAGIPDGCSAIHLNLVARHGTRSPTKKRIKELDHLAVRLDDLLREAKQESDKGKSSLQKIPAWVWGWQSPWKGRQKGGELVSKGEEELYSIGIRTREMFPELFSDEYHPDIYPIRATQVPRASASAVAFGIALFSGKGSLGAGRHRAFSVISESRASDICLRFHDTCETYKEFRKSQEPAVDKLKEPILEEIAVALIKRFQLNFTREDIAILWFLCKQEASLLDITDQACGLFSSSEVSLLEWTDDLEVFLLKGYGKSINYHMGVPLLEDVTYSMEQAILAKEENSKPGTFEKARLRFAHAETVIPFTCLLGLFLEESEFEKMQRDEPLPLPPMPPQNRNWKGSVIAPFSGNNMLVLYHCPLNDSTGTISSGAYKSKYFVQVLHNEFPVTLRGCNSSDFCPFEVFKEKVVNPHLKHDFKSICSSKLESPKPQSISCKLSKFLHKLFSLQSESKPSTQTQKEKLRRSRERVSNRSPPEISGRRSPLESQAMFSHWTYCFLIAGRWTAISMQSHPKNVLTEVEDKCCESPQNVISTPAKSSDIASAIPEDVIYQSFESIPNQLVLYDHSGSSTSLDALVALEPTEDFSLTSESSCVPNPSSRVLPSVGAFTVQCATCFKWRLIPTKEKYEEIRETILQEPFLCDRAREWRPDITCDDPEDISQDGSRLWAIDKPNIAQPPPGWERLLRIRGEGSTRFADIYYVAPSGKRLRSMVEIERYLLEHSEYVINGVNMSQFSFQIPRPLQENYVRKRQRFANPHNGGLSLPRPLELSEVNPLSWESPFTSTDLQTGRSGSSTINNEHPGHPPTMEPTTPKRTKKAVAKPSRRRAFASPTSTSDMQIDGKEHPDSPPLVEPSPSKKKKKATSKKPFKQAFGSPPASKNLQSGGSGLLASSTDLHIDSPGQDEHTGFPPPSEPSPSKKKKTTSEQPSAQASSSPPAHKHLHSSGAGLSAPDNEQQAGYTMTKSSSPMKKNEEVAKSSTEQACSSSSECNRPRIKIKGPKQPESPTEPKVVYF</sequence>
<keyword evidence="16" id="KW-0539">Nucleus</keyword>
<evidence type="ECO:0000256" key="20">
    <source>
        <dbReference type="ARBA" id="ARBA00043691"/>
    </source>
</evidence>
<protein>
    <recommendedName>
        <fullName evidence="6">Multiple inositol polyphosphate phosphatase 1</fullName>
        <ecNumber evidence="5">3.1.3.62</ecNumber>
        <ecNumber evidence="4">3.1.3.80</ecNumber>
    </recommendedName>
    <alternativeName>
        <fullName evidence="17">2,3-bisphosphoglycerate 3-phosphatase</fullName>
    </alternativeName>
</protein>
<keyword evidence="12" id="KW-0805">Transcription regulation</keyword>
<keyword evidence="9" id="KW-0863">Zinc-finger</keyword>
<dbReference type="EMBL" id="JAGGNH010000006">
    <property type="protein sequence ID" value="KAJ0968683.1"/>
    <property type="molecule type" value="Genomic_DNA"/>
</dbReference>
<comment type="catalytic activity">
    <reaction evidence="19">
        <text>1D-myo-inositol 1,2,4,5,6-pentakisphosphate + H2O = 1D-myo-inositol 1,2,5,6-tetrakisphosphate + phosphate</text>
        <dbReference type="Rhea" id="RHEA:77115"/>
        <dbReference type="ChEBI" id="CHEBI:15377"/>
        <dbReference type="ChEBI" id="CHEBI:43474"/>
        <dbReference type="ChEBI" id="CHEBI:57798"/>
        <dbReference type="ChEBI" id="CHEBI:195535"/>
        <dbReference type="EC" id="3.1.3.62"/>
    </reaction>
    <physiologicalReaction direction="left-to-right" evidence="19">
        <dbReference type="Rhea" id="RHEA:77116"/>
    </physiologicalReaction>
</comment>
<name>A0A9D5C987_9LILI</name>
<evidence type="ECO:0000256" key="3">
    <source>
        <dbReference type="ARBA" id="ARBA00008422"/>
    </source>
</evidence>
<evidence type="ECO:0000256" key="7">
    <source>
        <dbReference type="ARBA" id="ARBA00022723"/>
    </source>
</evidence>
<comment type="similarity">
    <text evidence="3">Belongs to the histidine acid phosphatase family. MINPP1 subfamily.</text>
</comment>
<keyword evidence="11" id="KW-0862">Zinc</keyword>
<dbReference type="GO" id="GO:0000118">
    <property type="term" value="C:histone deacetylase complex"/>
    <property type="evidence" value="ECO:0007669"/>
    <property type="project" value="UniProtKB-ARBA"/>
</dbReference>
<evidence type="ECO:0000259" key="24">
    <source>
        <dbReference type="PROSITE" id="PS50982"/>
    </source>
</evidence>
<evidence type="ECO:0000256" key="9">
    <source>
        <dbReference type="ARBA" id="ARBA00022771"/>
    </source>
</evidence>
<feature type="domain" description="MBD" evidence="24">
    <location>
        <begin position="719"/>
        <end position="793"/>
    </location>
</feature>
<dbReference type="OrthoDB" id="6509975at2759"/>
<evidence type="ECO:0000313" key="27">
    <source>
        <dbReference type="Proteomes" id="UP001085076"/>
    </source>
</evidence>
<dbReference type="EC" id="3.1.3.80" evidence="4"/>
<feature type="compositionally biased region" description="Polar residues" evidence="22">
    <location>
        <begin position="1004"/>
        <end position="1020"/>
    </location>
</feature>
<evidence type="ECO:0000256" key="13">
    <source>
        <dbReference type="ARBA" id="ARBA00023125"/>
    </source>
</evidence>
<feature type="domain" description="CW-type" evidence="25">
    <location>
        <begin position="654"/>
        <end position="713"/>
    </location>
</feature>
<dbReference type="PANTHER" id="PTHR20963">
    <property type="entry name" value="MULTIPLE INOSITOL POLYPHOSPHATE PHOSPHATASE-RELATED"/>
    <property type="match status" value="1"/>
</dbReference>
<dbReference type="Proteomes" id="UP001085076">
    <property type="component" value="Miscellaneous, Linkage group lg06"/>
</dbReference>
<evidence type="ECO:0000313" key="26">
    <source>
        <dbReference type="EMBL" id="KAJ0968683.1"/>
    </source>
</evidence>
<organism evidence="26 27">
    <name type="scientific">Dioscorea zingiberensis</name>
    <dbReference type="NCBI Taxonomy" id="325984"/>
    <lineage>
        <taxon>Eukaryota</taxon>
        <taxon>Viridiplantae</taxon>
        <taxon>Streptophyta</taxon>
        <taxon>Embryophyta</taxon>
        <taxon>Tracheophyta</taxon>
        <taxon>Spermatophyta</taxon>
        <taxon>Magnoliopsida</taxon>
        <taxon>Liliopsida</taxon>
        <taxon>Dioscoreales</taxon>
        <taxon>Dioscoreaceae</taxon>
        <taxon>Dioscorea</taxon>
    </lineage>
</organism>
<comment type="catalytic activity">
    <reaction evidence="21">
        <text>(2R)-2,3-bisphosphoglycerate + H2O = (2R)-2-phosphoglycerate + phosphate</text>
        <dbReference type="Rhea" id="RHEA:27381"/>
        <dbReference type="ChEBI" id="CHEBI:15377"/>
        <dbReference type="ChEBI" id="CHEBI:43474"/>
        <dbReference type="ChEBI" id="CHEBI:58248"/>
        <dbReference type="ChEBI" id="CHEBI:58289"/>
        <dbReference type="EC" id="3.1.3.80"/>
    </reaction>
    <physiologicalReaction direction="left-to-right" evidence="21">
        <dbReference type="Rhea" id="RHEA:27382"/>
    </physiologicalReaction>
</comment>
<dbReference type="Pfam" id="PF07496">
    <property type="entry name" value="zf-CW"/>
    <property type="match status" value="1"/>
</dbReference>
<dbReference type="CDD" id="cd01396">
    <property type="entry name" value="MeCP2_MBD"/>
    <property type="match status" value="1"/>
</dbReference>
<dbReference type="GO" id="GO:0003993">
    <property type="term" value="F:acid phosphatase activity"/>
    <property type="evidence" value="ECO:0007669"/>
    <property type="project" value="TreeGrafter"/>
</dbReference>
<comment type="subcellular location">
    <subcellularLocation>
        <location evidence="2">Membrane</location>
    </subcellularLocation>
    <subcellularLocation>
        <location evidence="1">Nucleus</location>
    </subcellularLocation>
</comment>
<evidence type="ECO:0000256" key="21">
    <source>
        <dbReference type="ARBA" id="ARBA00043832"/>
    </source>
</evidence>
<dbReference type="SMART" id="SM00391">
    <property type="entry name" value="MBD"/>
    <property type="match status" value="1"/>
</dbReference>
<dbReference type="CDD" id="cd07061">
    <property type="entry name" value="HP_HAP_like"/>
    <property type="match status" value="1"/>
</dbReference>
<dbReference type="PANTHER" id="PTHR20963:SF8">
    <property type="entry name" value="MULTIPLE INOSITOL POLYPHOSPHATE PHOSPHATASE 1"/>
    <property type="match status" value="1"/>
</dbReference>
<dbReference type="Gene3D" id="3.30.40.100">
    <property type="match status" value="1"/>
</dbReference>
<keyword evidence="15" id="KW-0804">Transcription</keyword>
<feature type="region of interest" description="Disordered" evidence="22">
    <location>
        <begin position="830"/>
        <end position="1065"/>
    </location>
</feature>
<feature type="signal peptide" evidence="23">
    <location>
        <begin position="1"/>
        <end position="24"/>
    </location>
</feature>
<evidence type="ECO:0000256" key="23">
    <source>
        <dbReference type="SAM" id="SignalP"/>
    </source>
</evidence>
<dbReference type="SUPFAM" id="SSF54171">
    <property type="entry name" value="DNA-binding domain"/>
    <property type="match status" value="1"/>
</dbReference>
<dbReference type="GO" id="GO:0052745">
    <property type="term" value="F:inositol phosphate phosphatase activity"/>
    <property type="evidence" value="ECO:0007669"/>
    <property type="project" value="TreeGrafter"/>
</dbReference>
<accession>A0A9D5C987</accession>
<evidence type="ECO:0000256" key="19">
    <source>
        <dbReference type="ARBA" id="ARBA00043671"/>
    </source>
</evidence>
<evidence type="ECO:0000256" key="5">
    <source>
        <dbReference type="ARBA" id="ARBA00013040"/>
    </source>
</evidence>
<dbReference type="InterPro" id="IPR000560">
    <property type="entry name" value="His_Pase_clade-2"/>
</dbReference>
<dbReference type="InterPro" id="IPR001739">
    <property type="entry name" value="Methyl_CpG_DNA-bd"/>
</dbReference>
<keyword evidence="8 23" id="KW-0732">Signal</keyword>
<dbReference type="GO" id="GO:0003677">
    <property type="term" value="F:DNA binding"/>
    <property type="evidence" value="ECO:0007669"/>
    <property type="project" value="UniProtKB-KW"/>
</dbReference>
<comment type="catalytic activity">
    <reaction evidence="18">
        <text>1D-myo-inositol 1,2,5,6-tetrakisphosphate + H2O = 1D-myo-inositol 1,2,6-trisphosphate + phosphate</text>
        <dbReference type="Rhea" id="RHEA:77119"/>
        <dbReference type="ChEBI" id="CHEBI:15377"/>
        <dbReference type="ChEBI" id="CHEBI:43474"/>
        <dbReference type="ChEBI" id="CHEBI:195535"/>
        <dbReference type="ChEBI" id="CHEBI:195537"/>
        <dbReference type="EC" id="3.1.3.62"/>
    </reaction>
    <physiologicalReaction direction="left-to-right" evidence="18">
        <dbReference type="Rhea" id="RHEA:77120"/>
    </physiologicalReaction>
</comment>
<evidence type="ECO:0000256" key="10">
    <source>
        <dbReference type="ARBA" id="ARBA00022801"/>
    </source>
</evidence>
<feature type="compositionally biased region" description="Polar residues" evidence="22">
    <location>
        <begin position="831"/>
        <end position="850"/>
    </location>
</feature>
<feature type="compositionally biased region" description="Low complexity" evidence="22">
    <location>
        <begin position="1029"/>
        <end position="1041"/>
    </location>
</feature>
<dbReference type="InterPro" id="IPR011124">
    <property type="entry name" value="Znf_CW"/>
</dbReference>
<evidence type="ECO:0000256" key="12">
    <source>
        <dbReference type="ARBA" id="ARBA00023015"/>
    </source>
</evidence>
<dbReference type="GO" id="GO:0034417">
    <property type="term" value="F:bisphosphoglycerate 3-phosphatase activity"/>
    <property type="evidence" value="ECO:0007669"/>
    <property type="project" value="UniProtKB-EC"/>
</dbReference>
<dbReference type="InterPro" id="IPR016177">
    <property type="entry name" value="DNA-bd_dom_sf"/>
</dbReference>
<dbReference type="AlphaFoldDB" id="A0A9D5C987"/>
<evidence type="ECO:0000256" key="16">
    <source>
        <dbReference type="ARBA" id="ARBA00023242"/>
    </source>
</evidence>